<dbReference type="Gene3D" id="3.30.780.10">
    <property type="entry name" value="SUI1-like domain"/>
    <property type="match status" value="1"/>
</dbReference>
<keyword evidence="1" id="KW-0963">Cytoplasm</keyword>
<dbReference type="GO" id="GO:0001731">
    <property type="term" value="P:formation of translation preinitiation complex"/>
    <property type="evidence" value="ECO:0007669"/>
    <property type="project" value="InterPro"/>
</dbReference>
<sequence length="643" mass="72085">MGVRDAVEESSEKSIKNLSLLANRDARQCSTAVSKRIIGLLPQTQGRVQRLHFCPDWTPTTATFCRRTLVPGVRSGQWHSGFDDWWHTINIDFDSLTREAVARMFRKPFSVKKNTNLRNSDTKKLLQRIPEEAAAVLPKKALVAHVRLQAFNGTIINLYTVDKEPMFFDFDPAGFLFPTLYFTWINPAAFPVFVVHESVLQYLENGADLMLPAVIRERMPLSEFPRGSPVTILTHKDGQIMGPMVVGAALMSSEEMVANNFKGKGVQVLHIFKDTLWEFGSRKSPSVLNLDDIFKITDEVEGSEEKEHPPSDIGEQPPCENGMLADVSANDASSSSDESMDDLLLRCFLAALKFRLEKLPMDVGQFYSTCLLKCVPSGRHLDVKKTKYKKFSVFLNEVNKSEDGPLIEIRNNGKGCDTIVEVFKSHPALRSFTVSDELVHDEQAAVTCGPKIHEFYSITSEVLPILQCCGKYSKGQLLAVPEIRQIVTDYELNQDKMVRLDPILANVTKIPGEVTDWNTLMQKIQSKMTKTFVLRMPDGRELVRKVNMPKIMFKVETRSGNKKVTIINNLAVFGIDTKKLCQQIQVGAATSATSTSEAPNCEGPQITVLGNQVKYVGDLLQKDYGIEKKYIDGLELGIKKKQK</sequence>
<dbReference type="InterPro" id="IPR001950">
    <property type="entry name" value="SUI1"/>
</dbReference>
<reference evidence="4" key="1">
    <citation type="submission" date="2021-06" db="EMBL/GenBank/DDBJ databases">
        <title>Parelaphostrongylus tenuis whole genome reference sequence.</title>
        <authorList>
            <person name="Garwood T.J."/>
            <person name="Larsen P.A."/>
            <person name="Fountain-Jones N.M."/>
            <person name="Garbe J.R."/>
            <person name="Macchietto M.G."/>
            <person name="Kania S.A."/>
            <person name="Gerhold R.W."/>
            <person name="Richards J.E."/>
            <person name="Wolf T.M."/>
        </authorList>
    </citation>
    <scope>NUCLEOTIDE SEQUENCE</scope>
    <source>
        <strain evidence="4">MNPRO001-30</strain>
        <tissue evidence="4">Meninges</tissue>
    </source>
</reference>
<feature type="compositionally biased region" description="Low complexity" evidence="2">
    <location>
        <begin position="324"/>
        <end position="335"/>
    </location>
</feature>
<evidence type="ECO:0000313" key="5">
    <source>
        <dbReference type="Proteomes" id="UP001196413"/>
    </source>
</evidence>
<dbReference type="PROSITE" id="PS50890">
    <property type="entry name" value="PUA"/>
    <property type="match status" value="1"/>
</dbReference>
<dbReference type="GO" id="GO:0003743">
    <property type="term" value="F:translation initiation factor activity"/>
    <property type="evidence" value="ECO:0007669"/>
    <property type="project" value="InterPro"/>
</dbReference>
<dbReference type="CDD" id="cd11610">
    <property type="entry name" value="eIF2D_N"/>
    <property type="match status" value="1"/>
</dbReference>
<evidence type="ECO:0000256" key="1">
    <source>
        <dbReference type="ARBA" id="ARBA00022490"/>
    </source>
</evidence>
<dbReference type="InterPro" id="IPR036877">
    <property type="entry name" value="SUI1_dom_sf"/>
</dbReference>
<dbReference type="InterPro" id="IPR041366">
    <property type="entry name" value="Pre-PUA"/>
</dbReference>
<dbReference type="GO" id="GO:0003723">
    <property type="term" value="F:RNA binding"/>
    <property type="evidence" value="ECO:0007669"/>
    <property type="project" value="InterPro"/>
</dbReference>
<feature type="region of interest" description="Disordered" evidence="2">
    <location>
        <begin position="300"/>
        <end position="335"/>
    </location>
</feature>
<feature type="compositionally biased region" description="Basic and acidic residues" evidence="2">
    <location>
        <begin position="300"/>
        <end position="310"/>
    </location>
</feature>
<keyword evidence="5" id="KW-1185">Reference proteome</keyword>
<dbReference type="Pfam" id="PF01253">
    <property type="entry name" value="SUI1"/>
    <property type="match status" value="1"/>
</dbReference>
<dbReference type="EMBL" id="JAHQIW010005360">
    <property type="protein sequence ID" value="KAJ1365786.1"/>
    <property type="molecule type" value="Genomic_DNA"/>
</dbReference>
<dbReference type="Gene3D" id="3.10.400.20">
    <property type="match status" value="1"/>
</dbReference>
<evidence type="ECO:0000259" key="3">
    <source>
        <dbReference type="PROSITE" id="PS50296"/>
    </source>
</evidence>
<dbReference type="Pfam" id="PF26291">
    <property type="entry name" value="SWIB_eIF2D"/>
    <property type="match status" value="1"/>
</dbReference>
<dbReference type="Pfam" id="PF26292">
    <property type="entry name" value="PUA_elF2D"/>
    <property type="match status" value="1"/>
</dbReference>
<dbReference type="CDD" id="cd11608">
    <property type="entry name" value="eIF2D_C"/>
    <property type="match status" value="1"/>
</dbReference>
<dbReference type="SUPFAM" id="SSF88697">
    <property type="entry name" value="PUA domain-like"/>
    <property type="match status" value="1"/>
</dbReference>
<accession>A0AAD5QXW2</accession>
<dbReference type="Pfam" id="PF25304">
    <property type="entry name" value="WHD_eIF2D"/>
    <property type="match status" value="1"/>
</dbReference>
<dbReference type="Pfam" id="PF17832">
    <property type="entry name" value="Pre-PUA"/>
    <property type="match status" value="1"/>
</dbReference>
<name>A0AAD5QXW2_PARTN</name>
<evidence type="ECO:0000256" key="2">
    <source>
        <dbReference type="SAM" id="MobiDB-lite"/>
    </source>
</evidence>
<dbReference type="InterPro" id="IPR058886">
    <property type="entry name" value="SWIB_eIF2D"/>
</dbReference>
<dbReference type="InterPro" id="IPR004521">
    <property type="entry name" value="Uncharacterised_CHP00451"/>
</dbReference>
<dbReference type="NCBIfam" id="TIGR00451">
    <property type="entry name" value="unchar_dom_2"/>
    <property type="match status" value="1"/>
</dbReference>
<dbReference type="PROSITE" id="PS50296">
    <property type="entry name" value="SUI1"/>
    <property type="match status" value="1"/>
</dbReference>
<dbReference type="CDD" id="cd21156">
    <property type="entry name" value="PUA_eIF2d-like"/>
    <property type="match status" value="1"/>
</dbReference>
<dbReference type="InterPro" id="IPR048248">
    <property type="entry name" value="PUA_eIF2d-like"/>
</dbReference>
<dbReference type="InterPro" id="IPR048247">
    <property type="entry name" value="eIF2D_N"/>
</dbReference>
<proteinExistence type="predicted"/>
<dbReference type="AlphaFoldDB" id="A0AAD5QXW2"/>
<protein>
    <recommendedName>
        <fullName evidence="3">SUI1 domain-containing protein</fullName>
    </recommendedName>
</protein>
<feature type="domain" description="SUI1" evidence="3">
    <location>
        <begin position="551"/>
        <end position="624"/>
    </location>
</feature>
<evidence type="ECO:0000313" key="4">
    <source>
        <dbReference type="EMBL" id="KAJ1365786.1"/>
    </source>
</evidence>
<dbReference type="InterPro" id="IPR057429">
    <property type="entry name" value="WH_eIF2D"/>
</dbReference>
<dbReference type="Proteomes" id="UP001196413">
    <property type="component" value="Unassembled WGS sequence"/>
</dbReference>
<organism evidence="4 5">
    <name type="scientific">Parelaphostrongylus tenuis</name>
    <name type="common">Meningeal worm</name>
    <dbReference type="NCBI Taxonomy" id="148309"/>
    <lineage>
        <taxon>Eukaryota</taxon>
        <taxon>Metazoa</taxon>
        <taxon>Ecdysozoa</taxon>
        <taxon>Nematoda</taxon>
        <taxon>Chromadorea</taxon>
        <taxon>Rhabditida</taxon>
        <taxon>Rhabditina</taxon>
        <taxon>Rhabditomorpha</taxon>
        <taxon>Strongyloidea</taxon>
        <taxon>Metastrongylidae</taxon>
        <taxon>Parelaphostrongylus</taxon>
    </lineage>
</organism>
<dbReference type="PANTHER" id="PTHR12217:SF4">
    <property type="entry name" value="EUKARYOTIC TRANSLATION INITIATION FACTOR 2D"/>
    <property type="match status" value="1"/>
</dbReference>
<dbReference type="InterPro" id="IPR039759">
    <property type="entry name" value="eIF2D_SUI1"/>
</dbReference>
<dbReference type="InterPro" id="IPR015947">
    <property type="entry name" value="PUA-like_sf"/>
</dbReference>
<dbReference type="InterPro" id="IPR039757">
    <property type="entry name" value="EIF2D"/>
</dbReference>
<gene>
    <name evidence="4" type="ORF">KIN20_026220</name>
</gene>
<dbReference type="GO" id="GO:0005737">
    <property type="term" value="C:cytoplasm"/>
    <property type="evidence" value="ECO:0007669"/>
    <property type="project" value="UniProtKB-SubCell"/>
</dbReference>
<comment type="caution">
    <text evidence="4">The sequence shown here is derived from an EMBL/GenBank/DDBJ whole genome shotgun (WGS) entry which is preliminary data.</text>
</comment>
<dbReference type="PANTHER" id="PTHR12217">
    <property type="entry name" value="EUKARYOTIC TRANSLATION INITIATION FACTOR 2D"/>
    <property type="match status" value="1"/>
</dbReference>
<dbReference type="SUPFAM" id="SSF55159">
    <property type="entry name" value="eIF1-like"/>
    <property type="match status" value="1"/>
</dbReference>